<sequence length="264" mass="30660">MATFMESDSEYKNLVEQYKNKDIAECFANMHMSSRKELDVVREKVTNIDGRVIELEKLTHHANTELNQMTPKFDQKLKDEKNARIKVDLWGRKWNLIIRGLVGKKNESPRDIIKLCQGFFVDVLKLPGANVQNMLFQAAHRLPGQYHGMKNIIIRFVSLIDRDEVLDAAIKLSPGSGYSVTPDLPPSLNYLRSKLLKQRWEMPPDERKKNKIVCIKQEPFVVLKKKKRTSDFFQVKLLSMYSSVIMTMYLMGPVYINSLKCEFT</sequence>
<dbReference type="Proteomes" id="UP001186944">
    <property type="component" value="Unassembled WGS sequence"/>
</dbReference>
<accession>A0AA88YLE7</accession>
<keyword evidence="3" id="KW-1185">Reference proteome</keyword>
<evidence type="ECO:0000256" key="1">
    <source>
        <dbReference type="SAM" id="Phobius"/>
    </source>
</evidence>
<keyword evidence="1" id="KW-0812">Transmembrane</keyword>
<dbReference type="EMBL" id="VSWD01000001">
    <property type="protein sequence ID" value="KAK3108088.1"/>
    <property type="molecule type" value="Genomic_DNA"/>
</dbReference>
<evidence type="ECO:0000313" key="2">
    <source>
        <dbReference type="EMBL" id="KAK3108088.1"/>
    </source>
</evidence>
<protein>
    <submittedName>
        <fullName evidence="2">Uncharacterized protein</fullName>
    </submittedName>
</protein>
<keyword evidence="1" id="KW-1133">Transmembrane helix</keyword>
<name>A0AA88YLE7_PINIB</name>
<gene>
    <name evidence="2" type="ORF">FSP39_000890</name>
</gene>
<proteinExistence type="predicted"/>
<feature type="transmembrane region" description="Helical" evidence="1">
    <location>
        <begin position="235"/>
        <end position="256"/>
    </location>
</feature>
<comment type="caution">
    <text evidence="2">The sequence shown here is derived from an EMBL/GenBank/DDBJ whole genome shotgun (WGS) entry which is preliminary data.</text>
</comment>
<organism evidence="2 3">
    <name type="scientific">Pinctada imbricata</name>
    <name type="common">Atlantic pearl-oyster</name>
    <name type="synonym">Pinctada martensii</name>
    <dbReference type="NCBI Taxonomy" id="66713"/>
    <lineage>
        <taxon>Eukaryota</taxon>
        <taxon>Metazoa</taxon>
        <taxon>Spiralia</taxon>
        <taxon>Lophotrochozoa</taxon>
        <taxon>Mollusca</taxon>
        <taxon>Bivalvia</taxon>
        <taxon>Autobranchia</taxon>
        <taxon>Pteriomorphia</taxon>
        <taxon>Pterioida</taxon>
        <taxon>Pterioidea</taxon>
        <taxon>Pteriidae</taxon>
        <taxon>Pinctada</taxon>
    </lineage>
</organism>
<keyword evidence="1" id="KW-0472">Membrane</keyword>
<evidence type="ECO:0000313" key="3">
    <source>
        <dbReference type="Proteomes" id="UP001186944"/>
    </source>
</evidence>
<reference evidence="2" key="1">
    <citation type="submission" date="2019-08" db="EMBL/GenBank/DDBJ databases">
        <title>The improved chromosome-level genome for the pearl oyster Pinctada fucata martensii using PacBio sequencing and Hi-C.</title>
        <authorList>
            <person name="Zheng Z."/>
        </authorList>
    </citation>
    <scope>NUCLEOTIDE SEQUENCE</scope>
    <source>
        <strain evidence="2">ZZ-2019</strain>
        <tissue evidence="2">Adductor muscle</tissue>
    </source>
</reference>
<dbReference type="AlphaFoldDB" id="A0AA88YLE7"/>